<feature type="compositionally biased region" description="Gly residues" evidence="1">
    <location>
        <begin position="377"/>
        <end position="413"/>
    </location>
</feature>
<dbReference type="Proteomes" id="UP000054845">
    <property type="component" value="Unassembled WGS sequence"/>
</dbReference>
<proteinExistence type="predicted"/>
<evidence type="ECO:0000256" key="2">
    <source>
        <dbReference type="SAM" id="SignalP"/>
    </source>
</evidence>
<reference evidence="3 4" key="1">
    <citation type="submission" date="2014-09" db="EMBL/GenBank/DDBJ databases">
        <authorList>
            <person name="Magalhaes I.L.F."/>
            <person name="Oliveira U."/>
            <person name="Santos F.R."/>
            <person name="Vidigal T.H.D.A."/>
            <person name="Brescovit A.D."/>
            <person name="Santos A.J."/>
        </authorList>
    </citation>
    <scope>NUCLEOTIDE SEQUENCE [LARGE SCALE GENOMIC DNA]</scope>
</reference>
<keyword evidence="2" id="KW-0732">Signal</keyword>
<evidence type="ECO:0000313" key="3">
    <source>
        <dbReference type="EMBL" id="CEH16646.1"/>
    </source>
</evidence>
<dbReference type="OrthoDB" id="10476095at2759"/>
<dbReference type="EMBL" id="CCYA01000318">
    <property type="protein sequence ID" value="CEH16646.1"/>
    <property type="molecule type" value="Genomic_DNA"/>
</dbReference>
<feature type="chain" id="PRO_5006059587" evidence="2">
    <location>
        <begin position="24"/>
        <end position="617"/>
    </location>
</feature>
<feature type="signal peptide" evidence="2">
    <location>
        <begin position="1"/>
        <end position="23"/>
    </location>
</feature>
<sequence length="617" mass="62386">MVHIKLTSAFIAAALAASSFTAGAPLPRDGQLPPIDPAIGQVQKGNITPLQFTNGPLVLNGRRAPRDGQLPDLAWGQPDGDGNIKPLPMGHGPVVINRERDVEADLTRRIVITPEMQRQMQEEGKSLPTSAPGTMHILRREGEQEEMHRRIGLSPEMISSIKQDGKPLPSPLANGVQPQMSQRELEQEELEAVFGRSAERRQGPGPRGGFGGPGRGGFGGGRGRGGPSFAGGRYGGRSLAARDPLGPHGGPGGPPGGHGGPGSPGGFGGRGGFGGPGGPGGRGGFEGGRGGGRGPPSFGARTITDDVEETLAARDPLGPHGGPHGGPGGPGGFGGPGGAGGHGGFGGGRGDGHGPPSFGARSQNDEDVLAARDPLGPHGGHGGPPGGHGFGGPGGPGGHGGPGGFGGGRGPQGFGPRSDKDEDVLAARDPLGPHGGHGGPPGGHGFGGPGGPGGFGGHRPQSFGARSESEDDGGPDDSEENEDIARRYAAIPGQHVTFGTTVQLPKDRPILPREPSPLHGPVVHDKEWYEAHGFTGQPLPLQNQNARRAMTHEAPESIDSAARQKAGLTKPIVSDISQSGKQAQGCAADGSCFRVRADEAQASRMHTKQAVDKALDA</sequence>
<feature type="compositionally biased region" description="Gly residues" evidence="1">
    <location>
        <begin position="247"/>
        <end position="294"/>
    </location>
</feature>
<feature type="compositionally biased region" description="Acidic residues" evidence="1">
    <location>
        <begin position="469"/>
        <end position="482"/>
    </location>
</feature>
<feature type="region of interest" description="Disordered" evidence="1">
    <location>
        <begin position="164"/>
        <end position="524"/>
    </location>
</feature>
<organism evidence="3 4">
    <name type="scientific">Ceraceosorus bombacis</name>
    <dbReference type="NCBI Taxonomy" id="401625"/>
    <lineage>
        <taxon>Eukaryota</taxon>
        <taxon>Fungi</taxon>
        <taxon>Dikarya</taxon>
        <taxon>Basidiomycota</taxon>
        <taxon>Ustilaginomycotina</taxon>
        <taxon>Exobasidiomycetes</taxon>
        <taxon>Ceraceosorales</taxon>
        <taxon>Ceraceosoraceae</taxon>
        <taxon>Ceraceosorus</taxon>
    </lineage>
</organism>
<evidence type="ECO:0000256" key="1">
    <source>
        <dbReference type="SAM" id="MobiDB-lite"/>
    </source>
</evidence>
<protein>
    <submittedName>
        <fullName evidence="3">Uncharacterized protein</fullName>
    </submittedName>
</protein>
<name>A0A0P1BK40_9BASI</name>
<feature type="compositionally biased region" description="Gly residues" evidence="1">
    <location>
        <begin position="433"/>
        <end position="457"/>
    </location>
</feature>
<feature type="compositionally biased region" description="Gly residues" evidence="1">
    <location>
        <begin position="205"/>
        <end position="235"/>
    </location>
</feature>
<dbReference type="AlphaFoldDB" id="A0A0P1BK40"/>
<feature type="compositionally biased region" description="Gly residues" evidence="1">
    <location>
        <begin position="319"/>
        <end position="349"/>
    </location>
</feature>
<accession>A0A0P1BK40</accession>
<evidence type="ECO:0000313" key="4">
    <source>
        <dbReference type="Proteomes" id="UP000054845"/>
    </source>
</evidence>
<feature type="compositionally biased region" description="Basic and acidic residues" evidence="1">
    <location>
        <begin position="417"/>
        <end position="426"/>
    </location>
</feature>
<feature type="region of interest" description="Disordered" evidence="1">
    <location>
        <begin position="547"/>
        <end position="566"/>
    </location>
</feature>
<keyword evidence="4" id="KW-1185">Reference proteome</keyword>